<name>A0A0A9CSD9_ARUDO</name>
<reference evidence="1" key="2">
    <citation type="journal article" date="2015" name="Data Brief">
        <title>Shoot transcriptome of the giant reed, Arundo donax.</title>
        <authorList>
            <person name="Barrero R.A."/>
            <person name="Guerrero F.D."/>
            <person name="Moolhuijzen P."/>
            <person name="Goolsby J.A."/>
            <person name="Tidwell J."/>
            <person name="Bellgard S.E."/>
            <person name="Bellgard M.I."/>
        </authorList>
    </citation>
    <scope>NUCLEOTIDE SEQUENCE</scope>
    <source>
        <tissue evidence="1">Shoot tissue taken approximately 20 cm above the soil surface</tissue>
    </source>
</reference>
<dbReference type="AlphaFoldDB" id="A0A0A9CSD9"/>
<proteinExistence type="predicted"/>
<reference evidence="1" key="1">
    <citation type="submission" date="2014-09" db="EMBL/GenBank/DDBJ databases">
        <authorList>
            <person name="Magalhaes I.L.F."/>
            <person name="Oliveira U."/>
            <person name="Santos F.R."/>
            <person name="Vidigal T.H.D.A."/>
            <person name="Brescovit A.D."/>
            <person name="Santos A.J."/>
        </authorList>
    </citation>
    <scope>NUCLEOTIDE SEQUENCE</scope>
    <source>
        <tissue evidence="1">Shoot tissue taken approximately 20 cm above the soil surface</tissue>
    </source>
</reference>
<dbReference type="EMBL" id="GBRH01219394">
    <property type="protein sequence ID" value="JAD78501.1"/>
    <property type="molecule type" value="Transcribed_RNA"/>
</dbReference>
<organism evidence="1">
    <name type="scientific">Arundo donax</name>
    <name type="common">Giant reed</name>
    <name type="synonym">Donax arundinaceus</name>
    <dbReference type="NCBI Taxonomy" id="35708"/>
    <lineage>
        <taxon>Eukaryota</taxon>
        <taxon>Viridiplantae</taxon>
        <taxon>Streptophyta</taxon>
        <taxon>Embryophyta</taxon>
        <taxon>Tracheophyta</taxon>
        <taxon>Spermatophyta</taxon>
        <taxon>Magnoliopsida</taxon>
        <taxon>Liliopsida</taxon>
        <taxon>Poales</taxon>
        <taxon>Poaceae</taxon>
        <taxon>PACMAD clade</taxon>
        <taxon>Arundinoideae</taxon>
        <taxon>Arundineae</taxon>
        <taxon>Arundo</taxon>
    </lineage>
</organism>
<evidence type="ECO:0000313" key="1">
    <source>
        <dbReference type="EMBL" id="JAD78501.1"/>
    </source>
</evidence>
<protein>
    <submittedName>
        <fullName evidence="1">Uncharacterized protein</fullName>
    </submittedName>
</protein>
<accession>A0A0A9CSD9</accession>
<sequence length="159" mass="18040">MFLRRSHLMSSNYLVLLASMAPPFNCIYLFEGEEQTLITPSSLSSFTSATFIAQAPRALRPLRFVPHHRVASTRCRASLLHRRLQQPLYDHTLLHYRISRLLPYSMPCTRTALPPLRLGPRCTAVLLHAWSLLPCSSTASPLFGFSRVSFPVWLCSPMV</sequence>